<keyword evidence="4" id="KW-1185">Reference proteome</keyword>
<dbReference type="Gene3D" id="3.10.350.10">
    <property type="entry name" value="LysM domain"/>
    <property type="match status" value="1"/>
</dbReference>
<evidence type="ECO:0000259" key="2">
    <source>
        <dbReference type="Pfam" id="PF01476"/>
    </source>
</evidence>
<protein>
    <recommendedName>
        <fullName evidence="2">LysM domain-containing protein</fullName>
    </recommendedName>
</protein>
<name>A0A0K1EA11_CHOCO</name>
<dbReference type="InterPro" id="IPR036779">
    <property type="entry name" value="LysM_dom_sf"/>
</dbReference>
<dbReference type="OrthoDB" id="5495174at2"/>
<reference evidence="3 4" key="1">
    <citation type="submission" date="2015-07" db="EMBL/GenBank/DDBJ databases">
        <title>Genome analysis of myxobacterium Chondromyces crocatus Cm c5 reveals a high potential for natural compound synthesis and the genetic basis for the loss of fruiting body formation.</title>
        <authorList>
            <person name="Zaburannyi N."/>
            <person name="Bunk B."/>
            <person name="Maier J."/>
            <person name="Overmann J."/>
            <person name="Mueller R."/>
        </authorList>
    </citation>
    <scope>NUCLEOTIDE SEQUENCE [LARGE SCALE GENOMIC DNA]</scope>
    <source>
        <strain evidence="3 4">Cm c5</strain>
    </source>
</reference>
<feature type="region of interest" description="Disordered" evidence="1">
    <location>
        <begin position="331"/>
        <end position="357"/>
    </location>
</feature>
<evidence type="ECO:0000256" key="1">
    <source>
        <dbReference type="SAM" id="MobiDB-lite"/>
    </source>
</evidence>
<feature type="domain" description="LysM" evidence="2">
    <location>
        <begin position="58"/>
        <end position="106"/>
    </location>
</feature>
<proteinExistence type="predicted"/>
<dbReference type="KEGG" id="ccro:CMC5_015640"/>
<organism evidence="3 4">
    <name type="scientific">Chondromyces crocatus</name>
    <dbReference type="NCBI Taxonomy" id="52"/>
    <lineage>
        <taxon>Bacteria</taxon>
        <taxon>Pseudomonadati</taxon>
        <taxon>Myxococcota</taxon>
        <taxon>Polyangia</taxon>
        <taxon>Polyangiales</taxon>
        <taxon>Polyangiaceae</taxon>
        <taxon>Chondromyces</taxon>
    </lineage>
</organism>
<dbReference type="InterPro" id="IPR018392">
    <property type="entry name" value="LysM"/>
</dbReference>
<dbReference type="Pfam" id="PF01476">
    <property type="entry name" value="LysM"/>
    <property type="match status" value="1"/>
</dbReference>
<dbReference type="Proteomes" id="UP000067626">
    <property type="component" value="Chromosome"/>
</dbReference>
<dbReference type="STRING" id="52.CMC5_015640"/>
<gene>
    <name evidence="3" type="ORF">CMC5_015640</name>
</gene>
<dbReference type="EMBL" id="CP012159">
    <property type="protein sequence ID" value="AKT37423.1"/>
    <property type="molecule type" value="Genomic_DNA"/>
</dbReference>
<evidence type="ECO:0000313" key="3">
    <source>
        <dbReference type="EMBL" id="AKT37423.1"/>
    </source>
</evidence>
<dbReference type="CDD" id="cd00118">
    <property type="entry name" value="LysM"/>
    <property type="match status" value="1"/>
</dbReference>
<evidence type="ECO:0000313" key="4">
    <source>
        <dbReference type="Proteomes" id="UP000067626"/>
    </source>
</evidence>
<dbReference type="AlphaFoldDB" id="A0A0K1EA11"/>
<sequence length="357" mass="37884">MSFPHAARPTSSAPCAPVPSCTEPVSLAAVSLRRSWIAAFSLLSAALASSDAAVAFPHVVRSGETLAQIAERVYGRVQMEQVLVAANGLDTGSGVPITPGLRLEIPAVGHRRVRGGETWASLAEELLGAADRSDVLALSNDSMPWIEPADGQEILVPYNLRYVVGQTDTLLSVAYRFLGERDKAWMLDKYNHLKQKPLRRGTVILVPITQLPLTAAGREEASSSGALVRSEGAGQVREAQRRADAEIPLLVSDVRNGRYIDAVVRGNKVLGFGELATQQIATVQRQLVEAYVALDAGGLAETACGAWRKADPRAILDPVEISPKILRVCTTPGAMPPPDPEVDASLDAGAPPPDGGR</sequence>
<accession>A0A0K1EA11</accession>